<evidence type="ECO:0000256" key="9">
    <source>
        <dbReference type="SAM" id="Phobius"/>
    </source>
</evidence>
<name>A0A1I4V694_9NEIS</name>
<keyword evidence="13" id="KW-1185">Reference proteome</keyword>
<evidence type="ECO:0000256" key="1">
    <source>
        <dbReference type="ARBA" id="ARBA00004651"/>
    </source>
</evidence>
<dbReference type="PROSITE" id="PS50885">
    <property type="entry name" value="HAMP"/>
    <property type="match status" value="1"/>
</dbReference>
<dbReference type="Gene3D" id="3.30.450.20">
    <property type="entry name" value="PAS domain"/>
    <property type="match status" value="1"/>
</dbReference>
<evidence type="ECO:0000256" key="2">
    <source>
        <dbReference type="ARBA" id="ARBA00022475"/>
    </source>
</evidence>
<dbReference type="GO" id="GO:0006935">
    <property type="term" value="P:chemotaxis"/>
    <property type="evidence" value="ECO:0007669"/>
    <property type="project" value="UniProtKB-KW"/>
</dbReference>
<dbReference type="GO" id="GO:0004888">
    <property type="term" value="F:transmembrane signaling receptor activity"/>
    <property type="evidence" value="ECO:0007669"/>
    <property type="project" value="InterPro"/>
</dbReference>
<evidence type="ECO:0000256" key="3">
    <source>
        <dbReference type="ARBA" id="ARBA00022500"/>
    </source>
</evidence>
<dbReference type="SMART" id="SM00283">
    <property type="entry name" value="MA"/>
    <property type="match status" value="1"/>
</dbReference>
<dbReference type="InterPro" id="IPR004089">
    <property type="entry name" value="MCPsignal_dom"/>
</dbReference>
<dbReference type="GO" id="GO:0005886">
    <property type="term" value="C:plasma membrane"/>
    <property type="evidence" value="ECO:0007669"/>
    <property type="project" value="UniProtKB-SubCell"/>
</dbReference>
<dbReference type="SMART" id="SM00304">
    <property type="entry name" value="HAMP"/>
    <property type="match status" value="1"/>
</dbReference>
<dbReference type="AlphaFoldDB" id="A0A1I4V694"/>
<dbReference type="CDD" id="cd11386">
    <property type="entry name" value="MCP_signal"/>
    <property type="match status" value="1"/>
</dbReference>
<dbReference type="PROSITE" id="PS50111">
    <property type="entry name" value="CHEMOTAXIS_TRANSDUC_2"/>
    <property type="match status" value="1"/>
</dbReference>
<dbReference type="PANTHER" id="PTHR43531:SF11">
    <property type="entry name" value="METHYL-ACCEPTING CHEMOTAXIS PROTEIN 3"/>
    <property type="match status" value="1"/>
</dbReference>
<proteinExistence type="inferred from homology"/>
<protein>
    <submittedName>
        <fullName evidence="12">Methyl-accepting chemotaxis sensory transducer with Cache sensor</fullName>
    </submittedName>
</protein>
<dbReference type="InterPro" id="IPR003660">
    <property type="entry name" value="HAMP_dom"/>
</dbReference>
<feature type="domain" description="Methyl-accepting transducer" evidence="10">
    <location>
        <begin position="273"/>
        <end position="488"/>
    </location>
</feature>
<evidence type="ECO:0000256" key="7">
    <source>
        <dbReference type="ARBA" id="ARBA00029447"/>
    </source>
</evidence>
<dbReference type="STRING" id="83765.SAMN05660284_00141"/>
<keyword evidence="2" id="KW-1003">Cell membrane</keyword>
<dbReference type="Pfam" id="PF00672">
    <property type="entry name" value="HAMP"/>
    <property type="match status" value="1"/>
</dbReference>
<dbReference type="Pfam" id="PF17200">
    <property type="entry name" value="sCache_2"/>
    <property type="match status" value="1"/>
</dbReference>
<dbReference type="GO" id="GO:0007165">
    <property type="term" value="P:signal transduction"/>
    <property type="evidence" value="ECO:0007669"/>
    <property type="project" value="UniProtKB-KW"/>
</dbReference>
<dbReference type="InterPro" id="IPR051310">
    <property type="entry name" value="MCP_chemotaxis"/>
</dbReference>
<sequence length="506" mass="54571">MSVKIRTKIWGMALTALLGLFVIAFAGLYSLRQNILDERKAQVVQFLDFAESLTRHYQSLEASGKLTRAEAQARAKEAIGAQRKGHDYFFVRSLSDSVMLVHPIASRVGKVDDGGKMKDGRPLVEHYKEALDKSAGGKAILWAEAPRPDKEDKKRLYPKLSGIAKFEPWGWMIGIGFFVDDIEELFWTRAIVLLFIGAAMVVVFAVWTYIVSNRIAKPIVEAVDVLNEMAKGDFTREINPAYAKKNDEIGMLATGINLFTRKMSEMLSGIVSAASQVASGSCQIAQTAESLSQGSMQQAASVEEVSATVEEMSGAIQQNAGHACETETISRKAALDAEGGGSAVDETVAAMREIADKIGIIEEIARQTNLLALNAAIEAARAGEAGKGFAVVASEVRKLAERSQKAAGEISGLSVHSVTVAEKAGELLRQIVPDIRKTSDLVEKISQSSREQASGAEQVASAMTQVTMVIQQNAASSEELASMSDQLSSQAAWLKESVAPFKLRQG</sequence>
<dbReference type="SMART" id="SM01049">
    <property type="entry name" value="Cache_2"/>
    <property type="match status" value="1"/>
</dbReference>
<dbReference type="PANTHER" id="PTHR43531">
    <property type="entry name" value="PROTEIN ICFG"/>
    <property type="match status" value="1"/>
</dbReference>
<evidence type="ECO:0000259" key="11">
    <source>
        <dbReference type="PROSITE" id="PS50885"/>
    </source>
</evidence>
<evidence type="ECO:0000256" key="6">
    <source>
        <dbReference type="ARBA" id="ARBA00023136"/>
    </source>
</evidence>
<dbReference type="InterPro" id="IPR004090">
    <property type="entry name" value="Chemotax_Me-accpt_rcpt"/>
</dbReference>
<dbReference type="SUPFAM" id="SSF58104">
    <property type="entry name" value="Methyl-accepting chemotaxis protein (MCP) signaling domain"/>
    <property type="match status" value="1"/>
</dbReference>
<keyword evidence="6 9" id="KW-0472">Membrane</keyword>
<keyword evidence="8" id="KW-0807">Transducer</keyword>
<evidence type="ECO:0000313" key="12">
    <source>
        <dbReference type="EMBL" id="SFM96681.1"/>
    </source>
</evidence>
<evidence type="ECO:0000256" key="4">
    <source>
        <dbReference type="ARBA" id="ARBA00022692"/>
    </source>
</evidence>
<keyword evidence="3" id="KW-0145">Chemotaxis</keyword>
<keyword evidence="4 9" id="KW-0812">Transmembrane</keyword>
<comment type="similarity">
    <text evidence="7">Belongs to the methyl-accepting chemotaxis (MCP) protein family.</text>
</comment>
<evidence type="ECO:0000259" key="10">
    <source>
        <dbReference type="PROSITE" id="PS50111"/>
    </source>
</evidence>
<keyword evidence="5 9" id="KW-1133">Transmembrane helix</keyword>
<dbReference type="Gene3D" id="1.10.287.950">
    <property type="entry name" value="Methyl-accepting chemotaxis protein"/>
    <property type="match status" value="1"/>
</dbReference>
<gene>
    <name evidence="12" type="ORF">SAMN05660284_00141</name>
</gene>
<evidence type="ECO:0000313" key="13">
    <source>
        <dbReference type="Proteomes" id="UP000242869"/>
    </source>
</evidence>
<dbReference type="PRINTS" id="PR00260">
    <property type="entry name" value="CHEMTRNSDUCR"/>
</dbReference>
<feature type="transmembrane region" description="Helical" evidence="9">
    <location>
        <begin position="12"/>
        <end position="31"/>
    </location>
</feature>
<dbReference type="Proteomes" id="UP000242869">
    <property type="component" value="Unassembled WGS sequence"/>
</dbReference>
<accession>A0A1I4V694</accession>
<evidence type="ECO:0000256" key="5">
    <source>
        <dbReference type="ARBA" id="ARBA00022989"/>
    </source>
</evidence>
<dbReference type="OrthoDB" id="9765776at2"/>
<feature type="domain" description="HAMP" evidence="11">
    <location>
        <begin position="213"/>
        <end position="268"/>
    </location>
</feature>
<comment type="subcellular location">
    <subcellularLocation>
        <location evidence="1">Cell membrane</location>
        <topology evidence="1">Multi-pass membrane protein</topology>
    </subcellularLocation>
</comment>
<organism evidence="12 13">
    <name type="scientific">Formivibrio citricus</name>
    <dbReference type="NCBI Taxonomy" id="83765"/>
    <lineage>
        <taxon>Bacteria</taxon>
        <taxon>Pseudomonadati</taxon>
        <taxon>Pseudomonadota</taxon>
        <taxon>Betaproteobacteria</taxon>
        <taxon>Neisseriales</taxon>
        <taxon>Chitinibacteraceae</taxon>
        <taxon>Formivibrio</taxon>
    </lineage>
</organism>
<dbReference type="InterPro" id="IPR033480">
    <property type="entry name" value="sCache_2"/>
</dbReference>
<dbReference type="FunFam" id="1.10.287.950:FF:000001">
    <property type="entry name" value="Methyl-accepting chemotaxis sensory transducer"/>
    <property type="match status" value="1"/>
</dbReference>
<evidence type="ECO:0000256" key="8">
    <source>
        <dbReference type="PROSITE-ProRule" id="PRU00284"/>
    </source>
</evidence>
<dbReference type="CDD" id="cd06225">
    <property type="entry name" value="HAMP"/>
    <property type="match status" value="1"/>
</dbReference>
<dbReference type="Pfam" id="PF00015">
    <property type="entry name" value="MCPsignal"/>
    <property type="match status" value="1"/>
</dbReference>
<dbReference type="EMBL" id="FOVE01000001">
    <property type="protein sequence ID" value="SFM96681.1"/>
    <property type="molecule type" value="Genomic_DNA"/>
</dbReference>
<feature type="transmembrane region" description="Helical" evidence="9">
    <location>
        <begin position="185"/>
        <end position="210"/>
    </location>
</feature>
<reference evidence="13" key="1">
    <citation type="submission" date="2016-10" db="EMBL/GenBank/DDBJ databases">
        <authorList>
            <person name="Varghese N."/>
            <person name="Submissions S."/>
        </authorList>
    </citation>
    <scope>NUCLEOTIDE SEQUENCE [LARGE SCALE GENOMIC DNA]</scope>
    <source>
        <strain evidence="13">DSM 6150</strain>
    </source>
</reference>